<name>B0DQJ9_LACBS</name>
<dbReference type="AlphaFoldDB" id="B0DQJ9"/>
<dbReference type="OrthoDB" id="2967277at2759"/>
<proteinExistence type="predicted"/>
<dbReference type="Proteomes" id="UP000001194">
    <property type="component" value="Unassembled WGS sequence"/>
</dbReference>
<reference evidence="1 2" key="1">
    <citation type="journal article" date="2008" name="Nature">
        <title>The genome of Laccaria bicolor provides insights into mycorrhizal symbiosis.</title>
        <authorList>
            <person name="Martin F."/>
            <person name="Aerts A."/>
            <person name="Ahren D."/>
            <person name="Brun A."/>
            <person name="Danchin E.G.J."/>
            <person name="Duchaussoy F."/>
            <person name="Gibon J."/>
            <person name="Kohler A."/>
            <person name="Lindquist E."/>
            <person name="Pereda V."/>
            <person name="Salamov A."/>
            <person name="Shapiro H.J."/>
            <person name="Wuyts J."/>
            <person name="Blaudez D."/>
            <person name="Buee M."/>
            <person name="Brokstein P."/>
            <person name="Canbaeck B."/>
            <person name="Cohen D."/>
            <person name="Courty P.E."/>
            <person name="Coutinho P.M."/>
            <person name="Delaruelle C."/>
            <person name="Detter J.C."/>
            <person name="Deveau A."/>
            <person name="DiFazio S."/>
            <person name="Duplessis S."/>
            <person name="Fraissinet-Tachet L."/>
            <person name="Lucic E."/>
            <person name="Frey-Klett P."/>
            <person name="Fourrey C."/>
            <person name="Feussner I."/>
            <person name="Gay G."/>
            <person name="Grimwood J."/>
            <person name="Hoegger P.J."/>
            <person name="Jain P."/>
            <person name="Kilaru S."/>
            <person name="Labbe J."/>
            <person name="Lin Y.C."/>
            <person name="Legue V."/>
            <person name="Le Tacon F."/>
            <person name="Marmeisse R."/>
            <person name="Melayah D."/>
            <person name="Montanini B."/>
            <person name="Muratet M."/>
            <person name="Nehls U."/>
            <person name="Niculita-Hirzel H."/>
            <person name="Oudot-Le Secq M.P."/>
            <person name="Peter M."/>
            <person name="Quesneville H."/>
            <person name="Rajashekar B."/>
            <person name="Reich M."/>
            <person name="Rouhier N."/>
            <person name="Schmutz J."/>
            <person name="Yin T."/>
            <person name="Chalot M."/>
            <person name="Henrissat B."/>
            <person name="Kuees U."/>
            <person name="Lucas S."/>
            <person name="Van de Peer Y."/>
            <person name="Podila G.K."/>
            <person name="Polle A."/>
            <person name="Pukkila P.J."/>
            <person name="Richardson P.M."/>
            <person name="Rouze P."/>
            <person name="Sanders I.R."/>
            <person name="Stajich J.E."/>
            <person name="Tunlid A."/>
            <person name="Tuskan G."/>
            <person name="Grigoriev I.V."/>
        </authorList>
    </citation>
    <scope>NUCLEOTIDE SEQUENCE [LARGE SCALE GENOMIC DNA]</scope>
    <source>
        <strain evidence="2">S238N-H82 / ATCC MYA-4686</strain>
    </source>
</reference>
<gene>
    <name evidence="1" type="ORF">LACBIDRAFT_331786</name>
</gene>
<sequence>MPKAVVHHTKFGCVNYNDIKVIARIEEACDTVRSRKLPHLAAASLQFGINYGTLHNWYHKLSKPTKQAHENKCLMNDEEEAVLVDWIKFLGMVGRLITRVVFKGSVQSGFLPRKCATMDRNRSRTNPDIKGTELNHRTGLFQSIILYSKSSMTETELHLLKTWAKFNVATMQNDENLILNRF</sequence>
<evidence type="ECO:0000313" key="2">
    <source>
        <dbReference type="Proteomes" id="UP000001194"/>
    </source>
</evidence>
<dbReference type="HOGENOM" id="CLU_1482225_0_0_1"/>
<dbReference type="KEGG" id="lbc:LACBIDRAFT_331786"/>
<protein>
    <submittedName>
        <fullName evidence="1">Predicted protein</fullName>
    </submittedName>
</protein>
<dbReference type="GeneID" id="6081914"/>
<accession>B0DQJ9</accession>
<keyword evidence="2" id="KW-1185">Reference proteome</keyword>
<dbReference type="EMBL" id="DS547126">
    <property type="protein sequence ID" value="EDR03046.1"/>
    <property type="molecule type" value="Genomic_DNA"/>
</dbReference>
<organism evidence="2">
    <name type="scientific">Laccaria bicolor (strain S238N-H82 / ATCC MYA-4686)</name>
    <name type="common">Bicoloured deceiver</name>
    <name type="synonym">Laccaria laccata var. bicolor</name>
    <dbReference type="NCBI Taxonomy" id="486041"/>
    <lineage>
        <taxon>Eukaryota</taxon>
        <taxon>Fungi</taxon>
        <taxon>Dikarya</taxon>
        <taxon>Basidiomycota</taxon>
        <taxon>Agaricomycotina</taxon>
        <taxon>Agaricomycetes</taxon>
        <taxon>Agaricomycetidae</taxon>
        <taxon>Agaricales</taxon>
        <taxon>Agaricineae</taxon>
        <taxon>Hydnangiaceae</taxon>
        <taxon>Laccaria</taxon>
    </lineage>
</organism>
<evidence type="ECO:0000313" key="1">
    <source>
        <dbReference type="EMBL" id="EDR03046.1"/>
    </source>
</evidence>
<dbReference type="RefSeq" id="XP_001886187.1">
    <property type="nucleotide sequence ID" value="XM_001886152.1"/>
</dbReference>
<dbReference type="InParanoid" id="B0DQJ9"/>